<protein>
    <submittedName>
        <fullName evidence="1">Recombinase family protein</fullName>
    </submittedName>
</protein>
<dbReference type="EMBL" id="JBBKAJ010000002">
    <property type="protein sequence ID" value="MEJ8631946.1"/>
    <property type="molecule type" value="Genomic_DNA"/>
</dbReference>
<evidence type="ECO:0000313" key="2">
    <source>
        <dbReference type="Proteomes" id="UP001377168"/>
    </source>
</evidence>
<organism evidence="1 2">
    <name type="scientific">Streptomyces achmelvichensis</name>
    <dbReference type="NCBI Taxonomy" id="3134111"/>
    <lineage>
        <taxon>Bacteria</taxon>
        <taxon>Bacillati</taxon>
        <taxon>Actinomycetota</taxon>
        <taxon>Actinomycetes</taxon>
        <taxon>Kitasatosporales</taxon>
        <taxon>Streptomycetaceae</taxon>
        <taxon>Streptomyces</taxon>
    </lineage>
</organism>
<name>A0ACC6PKM7_9ACTN</name>
<keyword evidence="2" id="KW-1185">Reference proteome</keyword>
<accession>A0ACC6PKM7</accession>
<gene>
    <name evidence="1" type="ORF">WKI67_00305</name>
</gene>
<reference evidence="1" key="1">
    <citation type="submission" date="2024-03" db="EMBL/GenBank/DDBJ databases">
        <title>Novel Streptomyces species of biotechnological and ecological value are a feature of Machair soil.</title>
        <authorList>
            <person name="Prole J.R."/>
            <person name="Goodfellow M."/>
            <person name="Allenby N."/>
            <person name="Ward A.C."/>
        </authorList>
    </citation>
    <scope>NUCLEOTIDE SEQUENCE</scope>
    <source>
        <strain evidence="1">MS2.AVA.5</strain>
    </source>
</reference>
<comment type="caution">
    <text evidence="1">The sequence shown here is derived from an EMBL/GenBank/DDBJ whole genome shotgun (WGS) entry which is preliminary data.</text>
</comment>
<evidence type="ECO:0000313" key="1">
    <source>
        <dbReference type="EMBL" id="MEJ8631946.1"/>
    </source>
</evidence>
<sequence>MCASPQASAAIVHVALYAVTPQCVSADETLAELRSYATARGWQVADAVTDHGPLDQSTGPRPGWTLVRKAADEQRIDGLVVPAFTHIAYRWSEWDTARSWLLRRGLFVIATDPGEPAEVRAGLEPEPWV</sequence>
<dbReference type="Proteomes" id="UP001377168">
    <property type="component" value="Unassembled WGS sequence"/>
</dbReference>
<proteinExistence type="predicted"/>